<sequence length="68" mass="7947">MSDEFQRYPVQPVSEDSDPRFSIGLISDVAEVFARHGYPKVRASGDVARLYHTVWAFLYRHDEDGRRF</sequence>
<protein>
    <submittedName>
        <fullName evidence="1">Uncharacterized protein</fullName>
    </submittedName>
</protein>
<name>A0A238ZA44_9PSEU</name>
<dbReference type="RefSeq" id="WP_089302806.1">
    <property type="nucleotide sequence ID" value="NZ_FZNW01000020.1"/>
</dbReference>
<dbReference type="OrthoDB" id="3637961at2"/>
<reference evidence="1 2" key="1">
    <citation type="submission" date="2017-06" db="EMBL/GenBank/DDBJ databases">
        <authorList>
            <person name="Kim H.J."/>
            <person name="Triplett B.A."/>
        </authorList>
    </citation>
    <scope>NUCLEOTIDE SEQUENCE [LARGE SCALE GENOMIC DNA]</scope>
    <source>
        <strain evidence="1 2">DSM 45207</strain>
    </source>
</reference>
<proteinExistence type="predicted"/>
<dbReference type="AlphaFoldDB" id="A0A238ZA44"/>
<evidence type="ECO:0000313" key="1">
    <source>
        <dbReference type="EMBL" id="SNR79939.1"/>
    </source>
</evidence>
<organism evidence="1 2">
    <name type="scientific">Haloechinothrix alba</name>
    <dbReference type="NCBI Taxonomy" id="664784"/>
    <lineage>
        <taxon>Bacteria</taxon>
        <taxon>Bacillati</taxon>
        <taxon>Actinomycetota</taxon>
        <taxon>Actinomycetes</taxon>
        <taxon>Pseudonocardiales</taxon>
        <taxon>Pseudonocardiaceae</taxon>
        <taxon>Haloechinothrix</taxon>
    </lineage>
</organism>
<evidence type="ECO:0000313" key="2">
    <source>
        <dbReference type="Proteomes" id="UP000198348"/>
    </source>
</evidence>
<dbReference type="Proteomes" id="UP000198348">
    <property type="component" value="Unassembled WGS sequence"/>
</dbReference>
<keyword evidence="2" id="KW-1185">Reference proteome</keyword>
<gene>
    <name evidence="1" type="ORF">SAMN06265360_12015</name>
</gene>
<dbReference type="EMBL" id="FZNW01000020">
    <property type="protein sequence ID" value="SNR79939.1"/>
    <property type="molecule type" value="Genomic_DNA"/>
</dbReference>
<accession>A0A238ZA44</accession>